<accession>A0A1H2GN76</accession>
<dbReference type="STRING" id="364197.SAMN05216296_2413"/>
<proteinExistence type="predicted"/>
<organism evidence="1 2">
    <name type="scientific">Pseudomonas pohangensis</name>
    <dbReference type="NCBI Taxonomy" id="364197"/>
    <lineage>
        <taxon>Bacteria</taxon>
        <taxon>Pseudomonadati</taxon>
        <taxon>Pseudomonadota</taxon>
        <taxon>Gammaproteobacteria</taxon>
        <taxon>Pseudomonadales</taxon>
        <taxon>Pseudomonadaceae</taxon>
        <taxon>Pseudomonas</taxon>
    </lineage>
</organism>
<reference evidence="2" key="1">
    <citation type="submission" date="2016-10" db="EMBL/GenBank/DDBJ databases">
        <authorList>
            <person name="Varghese N."/>
            <person name="Submissions S."/>
        </authorList>
    </citation>
    <scope>NUCLEOTIDE SEQUENCE [LARGE SCALE GENOMIC DNA]</scope>
    <source>
        <strain evidence="2">DSM 17875</strain>
    </source>
</reference>
<dbReference type="RefSeq" id="WP_090195554.1">
    <property type="nucleotide sequence ID" value="NZ_LT629785.1"/>
</dbReference>
<protein>
    <submittedName>
        <fullName evidence="1">Uncharacterized protein</fullName>
    </submittedName>
</protein>
<dbReference type="AlphaFoldDB" id="A0A1H2GN76"/>
<dbReference type="Proteomes" id="UP000243232">
    <property type="component" value="Chromosome I"/>
</dbReference>
<dbReference type="EMBL" id="LT629785">
    <property type="protein sequence ID" value="SDU20931.1"/>
    <property type="molecule type" value="Genomic_DNA"/>
</dbReference>
<sequence length="163" mass="17840">MAATYVKSKGRKAAGTFSRFLHVVEDHPDFLSLSGSALKVIHWLVRQYNGKNNGNLSATITQLKHRGIASTATLTKALDELQAKNLIVRTREGRFLNPGGRCALYAVTWFAIDECRGADLEVNATRAPLRSFAAKRTERPLQLVKSVDSLNEASEAGNDLKSA</sequence>
<gene>
    <name evidence="1" type="ORF">SAMN05216296_2413</name>
</gene>
<keyword evidence="2" id="KW-1185">Reference proteome</keyword>
<dbReference type="OrthoDB" id="8910510at2"/>
<name>A0A1H2GN76_9PSED</name>
<evidence type="ECO:0000313" key="1">
    <source>
        <dbReference type="EMBL" id="SDU20931.1"/>
    </source>
</evidence>
<evidence type="ECO:0000313" key="2">
    <source>
        <dbReference type="Proteomes" id="UP000243232"/>
    </source>
</evidence>